<evidence type="ECO:0000313" key="2">
    <source>
        <dbReference type="EMBL" id="KOC63984.1"/>
    </source>
</evidence>
<gene>
    <name evidence="2" type="ORF">WH47_01299</name>
</gene>
<evidence type="ECO:0000313" key="3">
    <source>
        <dbReference type="Proteomes" id="UP000053825"/>
    </source>
</evidence>
<sequence>MIATQCQPRKGKRVFSDRAPRTNDNFSFARNGERFEPNEEHHRVTRLGDFLGPRRGGEMTKELAREVEATGESKPHTFHGCFHDKRYAEFLDRRQNEPREEQSAFSSVPVYLQVAEMEENEAGTGRLFALLLRYILKDTNLHKNPQSNVDKYLEWQSRQSVDEVTATNVYGKKGKLDRSRSACRLRTGKVMEEGNTLSLEFLEMTYQRDANILSDEDSDFEPMKKRRSIALNYSTESDTEENLLGFSEISASDAT</sequence>
<feature type="region of interest" description="Disordered" evidence="1">
    <location>
        <begin position="1"/>
        <end position="23"/>
    </location>
</feature>
<reference evidence="2 3" key="1">
    <citation type="submission" date="2015-07" db="EMBL/GenBank/DDBJ databases">
        <title>The genome of Habropoda laboriosa.</title>
        <authorList>
            <person name="Pan H."/>
            <person name="Kapheim K."/>
        </authorList>
    </citation>
    <scope>NUCLEOTIDE SEQUENCE [LARGE SCALE GENOMIC DNA]</scope>
    <source>
        <strain evidence="2">0110345459</strain>
    </source>
</reference>
<dbReference type="Proteomes" id="UP000053825">
    <property type="component" value="Unassembled WGS sequence"/>
</dbReference>
<protein>
    <submittedName>
        <fullName evidence="2">Uncharacterized protein</fullName>
    </submittedName>
</protein>
<dbReference type="AlphaFoldDB" id="A0A0L7QZC7"/>
<organism evidence="2 3">
    <name type="scientific">Habropoda laboriosa</name>
    <dbReference type="NCBI Taxonomy" id="597456"/>
    <lineage>
        <taxon>Eukaryota</taxon>
        <taxon>Metazoa</taxon>
        <taxon>Ecdysozoa</taxon>
        <taxon>Arthropoda</taxon>
        <taxon>Hexapoda</taxon>
        <taxon>Insecta</taxon>
        <taxon>Pterygota</taxon>
        <taxon>Neoptera</taxon>
        <taxon>Endopterygota</taxon>
        <taxon>Hymenoptera</taxon>
        <taxon>Apocrita</taxon>
        <taxon>Aculeata</taxon>
        <taxon>Apoidea</taxon>
        <taxon>Anthophila</taxon>
        <taxon>Apidae</taxon>
        <taxon>Habropoda</taxon>
    </lineage>
</organism>
<evidence type="ECO:0000256" key="1">
    <source>
        <dbReference type="SAM" id="MobiDB-lite"/>
    </source>
</evidence>
<dbReference type="EMBL" id="KQ414681">
    <property type="protein sequence ID" value="KOC63984.1"/>
    <property type="molecule type" value="Genomic_DNA"/>
</dbReference>
<keyword evidence="3" id="KW-1185">Reference proteome</keyword>
<accession>A0A0L7QZC7</accession>
<proteinExistence type="predicted"/>
<name>A0A0L7QZC7_9HYME</name>